<reference evidence="1 4" key="2">
    <citation type="submission" date="2020-10" db="EMBL/GenBank/DDBJ databases">
        <title>Janibacter indicus TT2 genome sequence.</title>
        <authorList>
            <person name="Lee K."/>
            <person name="Ganzorig M."/>
        </authorList>
    </citation>
    <scope>NUCLEOTIDE SEQUENCE [LARGE SCALE GENOMIC DNA]</scope>
    <source>
        <strain evidence="1 4">TT2</strain>
    </source>
</reference>
<dbReference type="Proteomes" id="UP000192634">
    <property type="component" value="Unassembled WGS sequence"/>
</dbReference>
<organism evidence="2 3">
    <name type="scientific">Janibacter indicus</name>
    <dbReference type="NCBI Taxonomy" id="857417"/>
    <lineage>
        <taxon>Bacteria</taxon>
        <taxon>Bacillati</taxon>
        <taxon>Actinomycetota</taxon>
        <taxon>Actinomycetes</taxon>
        <taxon>Micrococcales</taxon>
        <taxon>Intrasporangiaceae</taxon>
        <taxon>Janibacter</taxon>
    </lineage>
</organism>
<evidence type="ECO:0000313" key="4">
    <source>
        <dbReference type="Proteomes" id="UP000593998"/>
    </source>
</evidence>
<proteinExistence type="predicted"/>
<dbReference type="EMBL" id="FWXN01000008">
    <property type="protein sequence ID" value="SMC74506.1"/>
    <property type="molecule type" value="Genomic_DNA"/>
</dbReference>
<dbReference type="RefSeq" id="WP_075866899.1">
    <property type="nucleotide sequence ID" value="NZ_CP062789.1"/>
</dbReference>
<dbReference type="AlphaFoldDB" id="A0A1W2BNT7"/>
<evidence type="ECO:0000313" key="2">
    <source>
        <dbReference type="EMBL" id="SMC74506.1"/>
    </source>
</evidence>
<dbReference type="EMBL" id="CP062789">
    <property type="protein sequence ID" value="QOK24218.1"/>
    <property type="molecule type" value="Genomic_DNA"/>
</dbReference>
<sequence length="313" mass="32517">MKAGGRLALYGAGLVVAFGGAFGLAGAVIPDSFVAAWAEGSDVNTHGEGHGGAAQETAEPALNGVSASADGFVLSPVQAPTAAGEDGKLSFQILDESGEAVTEYTTAHEKDLHLIAVRTDGTGFQHVHPELDTSTGTWSVPWTWDEAGTYRVYADFTPAGEGAEGITLTRAVEVAGDFTPVETEAQITDEVDGYTVSLNGDLTAGTSSELTISVERDGEPVTTLEPYLGAFGHLVALREGDLAYLHVHAEGDEPQAGDTAGPEIGFAAEAPTADRYLLYLDFQVDGQVHTAEFVIDAKHGDGSQTDDSHTDGH</sequence>
<name>A0A1W2BNT7_9MICO</name>
<evidence type="ECO:0000313" key="3">
    <source>
        <dbReference type="Proteomes" id="UP000192634"/>
    </source>
</evidence>
<accession>A0A1W2BNT7</accession>
<reference evidence="2 3" key="1">
    <citation type="submission" date="2017-04" db="EMBL/GenBank/DDBJ databases">
        <authorList>
            <person name="Afonso C.L."/>
            <person name="Miller P.J."/>
            <person name="Scott M.A."/>
            <person name="Spackman E."/>
            <person name="Goraichik I."/>
            <person name="Dimitrov K.M."/>
            <person name="Suarez D.L."/>
            <person name="Swayne D.E."/>
        </authorList>
    </citation>
    <scope>NUCLEOTIDE SEQUENCE [LARGE SCALE GENOMIC DNA]</scope>
    <source>
        <strain evidence="2 3">CGMCC 1.12511</strain>
    </source>
</reference>
<gene>
    <name evidence="1" type="ORF">IGS73_07625</name>
    <name evidence="2" type="ORF">SAMN06296429_108190</name>
</gene>
<evidence type="ECO:0000313" key="1">
    <source>
        <dbReference type="EMBL" id="QOK24218.1"/>
    </source>
</evidence>
<evidence type="ECO:0008006" key="5">
    <source>
        <dbReference type="Google" id="ProtNLM"/>
    </source>
</evidence>
<dbReference type="Proteomes" id="UP000593998">
    <property type="component" value="Chromosome"/>
</dbReference>
<protein>
    <recommendedName>
        <fullName evidence="5">Heavy metal-binding domain-containing protein</fullName>
    </recommendedName>
</protein>